<evidence type="ECO:0000256" key="4">
    <source>
        <dbReference type="ARBA" id="ARBA00022723"/>
    </source>
</evidence>
<dbReference type="GO" id="GO:0016787">
    <property type="term" value="F:hydrolase activity"/>
    <property type="evidence" value="ECO:0007669"/>
    <property type="project" value="UniProtKB-KW"/>
</dbReference>
<dbReference type="AlphaFoldDB" id="A0A1W6BV83"/>
<accession>A0A1W6BV83</accession>
<comment type="subunit">
    <text evidence="9">Homodimer, forms a heterotetramer with a Cas1 homodimer.</text>
</comment>
<keyword evidence="8 9" id="KW-0051">Antiviral defense</keyword>
<dbReference type="RefSeq" id="WP_027305218.1">
    <property type="nucleotide sequence ID" value="NZ_CP020867.1"/>
</dbReference>
<feature type="binding site" evidence="9">
    <location>
        <position position="14"/>
    </location>
    <ligand>
        <name>Mg(2+)</name>
        <dbReference type="ChEBI" id="CHEBI:18420"/>
        <note>catalytic</note>
    </ligand>
</feature>
<dbReference type="InterPro" id="IPR021127">
    <property type="entry name" value="CRISPR_associated_Cas2"/>
</dbReference>
<dbReference type="HAMAP" id="MF_01471">
    <property type="entry name" value="Cas2"/>
    <property type="match status" value="1"/>
</dbReference>
<keyword evidence="4 9" id="KW-0479">Metal-binding</keyword>
<proteinExistence type="inferred from homology"/>
<sequence length="146" mass="17360">MIEDKFMRVLLMFDVPTKTKKEQKYANQFRKNLIKLGFFMMQFSVYVRICKGLSSAKSSINALKKHLPPYGNVRVLIITEKQFDNIEILLGEISFNEKMNDDKNLVLFEFDEKTGDYRYNTEKISDKKEKHSVKKEKIYQARLIEF</sequence>
<dbReference type="GO" id="GO:0043571">
    <property type="term" value="P:maintenance of CRISPR repeat elements"/>
    <property type="evidence" value="ECO:0007669"/>
    <property type="project" value="UniProtKB-UniRule"/>
</dbReference>
<evidence type="ECO:0000256" key="3">
    <source>
        <dbReference type="ARBA" id="ARBA00022722"/>
    </source>
</evidence>
<keyword evidence="5 9" id="KW-0255">Endonuclease</keyword>
<comment type="similarity">
    <text evidence="2 9">Belongs to the CRISPR-associated endoribonuclease Cas2 protein family.</text>
</comment>
<keyword evidence="7 9" id="KW-0460">Magnesium</keyword>
<dbReference type="CDD" id="cd09638">
    <property type="entry name" value="Cas2_I_II_III"/>
    <property type="match status" value="1"/>
</dbReference>
<evidence type="ECO:0000256" key="5">
    <source>
        <dbReference type="ARBA" id="ARBA00022759"/>
    </source>
</evidence>
<evidence type="ECO:0000256" key="6">
    <source>
        <dbReference type="ARBA" id="ARBA00022801"/>
    </source>
</evidence>
<dbReference type="GO" id="GO:0046872">
    <property type="term" value="F:metal ion binding"/>
    <property type="evidence" value="ECO:0007669"/>
    <property type="project" value="UniProtKB-UniRule"/>
</dbReference>
<dbReference type="STRING" id="1121267.CCUN_0361"/>
<organism evidence="10 11">
    <name type="scientific">Campylobacter cuniculorum DSM 23162 = LMG 24588</name>
    <dbReference type="NCBI Taxonomy" id="1121267"/>
    <lineage>
        <taxon>Bacteria</taxon>
        <taxon>Pseudomonadati</taxon>
        <taxon>Campylobacterota</taxon>
        <taxon>Epsilonproteobacteria</taxon>
        <taxon>Campylobacterales</taxon>
        <taxon>Campylobacteraceae</taxon>
        <taxon>Campylobacter</taxon>
    </lineage>
</organism>
<dbReference type="Proteomes" id="UP000192902">
    <property type="component" value="Chromosome"/>
</dbReference>
<evidence type="ECO:0000313" key="11">
    <source>
        <dbReference type="Proteomes" id="UP000192902"/>
    </source>
</evidence>
<evidence type="ECO:0000256" key="2">
    <source>
        <dbReference type="ARBA" id="ARBA00009959"/>
    </source>
</evidence>
<dbReference type="OrthoDB" id="9791737at2"/>
<name>A0A1W6BV83_9BACT</name>
<comment type="cofactor">
    <cofactor evidence="1 9">
        <name>Mg(2+)</name>
        <dbReference type="ChEBI" id="CHEBI:18420"/>
    </cofactor>
</comment>
<dbReference type="EMBL" id="CP020867">
    <property type="protein sequence ID" value="ARJ56013.1"/>
    <property type="molecule type" value="Genomic_DNA"/>
</dbReference>
<keyword evidence="3 9" id="KW-0540">Nuclease</keyword>
<comment type="function">
    <text evidence="9">CRISPR (clustered regularly interspaced short palindromic repeat), is an adaptive immune system that provides protection against mobile genetic elements (viruses, transposable elements and conjugative plasmids). CRISPR clusters contain sequences complementary to antecedent mobile elements and target invading nucleic acids. CRISPR clusters are transcribed and processed into CRISPR RNA (crRNA). Functions as a ssRNA-specific endoribonuclease. Involved in the integration of spacer DNA into the CRISPR cassette.</text>
</comment>
<dbReference type="GO" id="GO:0051607">
    <property type="term" value="P:defense response to virus"/>
    <property type="evidence" value="ECO:0007669"/>
    <property type="project" value="UniProtKB-UniRule"/>
</dbReference>
<evidence type="ECO:0000313" key="10">
    <source>
        <dbReference type="EMBL" id="ARJ56013.1"/>
    </source>
</evidence>
<dbReference type="GO" id="GO:0004521">
    <property type="term" value="F:RNA endonuclease activity"/>
    <property type="evidence" value="ECO:0007669"/>
    <property type="project" value="InterPro"/>
</dbReference>
<dbReference type="EC" id="3.1.-.-" evidence="9"/>
<gene>
    <name evidence="9 10" type="primary">cas2</name>
    <name evidence="10" type="ORF">CCUN_0361</name>
</gene>
<dbReference type="NCBIfam" id="TIGR01573">
    <property type="entry name" value="cas2"/>
    <property type="match status" value="1"/>
</dbReference>
<evidence type="ECO:0000256" key="7">
    <source>
        <dbReference type="ARBA" id="ARBA00022842"/>
    </source>
</evidence>
<dbReference type="eggNOG" id="COG3512">
    <property type="taxonomic scope" value="Bacteria"/>
</dbReference>
<evidence type="ECO:0000256" key="9">
    <source>
        <dbReference type="HAMAP-Rule" id="MF_01471"/>
    </source>
</evidence>
<dbReference type="KEGG" id="ccun:CCUN_0361"/>
<dbReference type="InterPro" id="IPR019199">
    <property type="entry name" value="Virulence_VapD/CRISPR_Cas2"/>
</dbReference>
<dbReference type="SUPFAM" id="SSF143430">
    <property type="entry name" value="TTP0101/SSO1404-like"/>
    <property type="match status" value="1"/>
</dbReference>
<evidence type="ECO:0000256" key="1">
    <source>
        <dbReference type="ARBA" id="ARBA00001946"/>
    </source>
</evidence>
<dbReference type="Pfam" id="PF09827">
    <property type="entry name" value="CRISPR_Cas2"/>
    <property type="match status" value="1"/>
</dbReference>
<reference evidence="10 11" key="1">
    <citation type="submission" date="2017-04" db="EMBL/GenBank/DDBJ databases">
        <title>Complete genome sequence of the Campylobacter cuniculorum type strain LMG24588.</title>
        <authorList>
            <person name="Miller W.G."/>
            <person name="Yee E."/>
            <person name="Revez J."/>
            <person name="Bono J.L."/>
            <person name="Rossi M."/>
        </authorList>
    </citation>
    <scope>NUCLEOTIDE SEQUENCE [LARGE SCALE GENOMIC DNA]</scope>
    <source>
        <strain evidence="10 11">LMG 24588</strain>
    </source>
</reference>
<keyword evidence="6 9" id="KW-0378">Hydrolase</keyword>
<protein>
    <recommendedName>
        <fullName evidence="9">CRISPR-associated endoribonuclease Cas2</fullName>
        <ecNumber evidence="9">3.1.-.-</ecNumber>
    </recommendedName>
</protein>
<evidence type="ECO:0000256" key="8">
    <source>
        <dbReference type="ARBA" id="ARBA00023118"/>
    </source>
</evidence>